<dbReference type="AlphaFoldDB" id="A0A177AX09"/>
<comment type="caution">
    <text evidence="9">The sequence shown here is derived from an EMBL/GenBank/DDBJ whole genome shotgun (WGS) entry which is preliminary data.</text>
</comment>
<evidence type="ECO:0000313" key="10">
    <source>
        <dbReference type="Proteomes" id="UP000078046"/>
    </source>
</evidence>
<feature type="region of interest" description="Disordered" evidence="7">
    <location>
        <begin position="1"/>
        <end position="25"/>
    </location>
</feature>
<feature type="domain" description="Fork-head" evidence="8">
    <location>
        <begin position="85"/>
        <end position="179"/>
    </location>
</feature>
<dbReference type="Proteomes" id="UP000078046">
    <property type="component" value="Unassembled WGS sequence"/>
</dbReference>
<gene>
    <name evidence="9" type="ORF">A3Q56_05872</name>
</gene>
<evidence type="ECO:0000313" key="9">
    <source>
        <dbReference type="EMBL" id="OAF66390.1"/>
    </source>
</evidence>
<dbReference type="PROSITE" id="PS50039">
    <property type="entry name" value="FORK_HEAD_3"/>
    <property type="match status" value="1"/>
</dbReference>
<keyword evidence="3 6" id="KW-0238">DNA-binding</keyword>
<dbReference type="SMART" id="SM00339">
    <property type="entry name" value="FH"/>
    <property type="match status" value="1"/>
</dbReference>
<dbReference type="EMBL" id="LWCA01000946">
    <property type="protein sequence ID" value="OAF66390.1"/>
    <property type="molecule type" value="Genomic_DNA"/>
</dbReference>
<dbReference type="InterPro" id="IPR001766">
    <property type="entry name" value="Fork_head_dom"/>
</dbReference>
<feature type="compositionally biased region" description="Low complexity" evidence="7">
    <location>
        <begin position="8"/>
        <end position="18"/>
    </location>
</feature>
<evidence type="ECO:0000256" key="2">
    <source>
        <dbReference type="ARBA" id="ARBA00023015"/>
    </source>
</evidence>
<dbReference type="GO" id="GO:0005634">
    <property type="term" value="C:nucleus"/>
    <property type="evidence" value="ECO:0007669"/>
    <property type="project" value="UniProtKB-SubCell"/>
</dbReference>
<evidence type="ECO:0000256" key="5">
    <source>
        <dbReference type="ARBA" id="ARBA00023242"/>
    </source>
</evidence>
<accession>A0A177AX09</accession>
<dbReference type="FunFam" id="1.10.10.10:FF:000016">
    <property type="entry name" value="Forkhead box protein I1"/>
    <property type="match status" value="1"/>
</dbReference>
<dbReference type="PROSITE" id="PS00658">
    <property type="entry name" value="FORK_HEAD_2"/>
    <property type="match status" value="1"/>
</dbReference>
<organism evidence="9 10">
    <name type="scientific">Intoshia linei</name>
    <dbReference type="NCBI Taxonomy" id="1819745"/>
    <lineage>
        <taxon>Eukaryota</taxon>
        <taxon>Metazoa</taxon>
        <taxon>Spiralia</taxon>
        <taxon>Lophotrochozoa</taxon>
        <taxon>Mesozoa</taxon>
        <taxon>Orthonectida</taxon>
        <taxon>Rhopaluridae</taxon>
        <taxon>Intoshia</taxon>
    </lineage>
</organism>
<reference evidence="9 10" key="1">
    <citation type="submission" date="2016-04" db="EMBL/GenBank/DDBJ databases">
        <title>The genome of Intoshia linei affirms orthonectids as highly simplified spiralians.</title>
        <authorList>
            <person name="Mikhailov K.V."/>
            <person name="Slusarev G.S."/>
            <person name="Nikitin M.A."/>
            <person name="Logacheva M.D."/>
            <person name="Penin A."/>
            <person name="Aleoshin V."/>
            <person name="Panchin Y.V."/>
        </authorList>
    </citation>
    <scope>NUCLEOTIDE SEQUENCE [LARGE SCALE GENOMIC DNA]</scope>
    <source>
        <strain evidence="9">Intl2013</strain>
        <tissue evidence="9">Whole animal</tissue>
    </source>
</reference>
<evidence type="ECO:0000259" key="8">
    <source>
        <dbReference type="PROSITE" id="PS50039"/>
    </source>
</evidence>
<dbReference type="PRINTS" id="PR00053">
    <property type="entry name" value="FORKHEAD"/>
</dbReference>
<dbReference type="InterPro" id="IPR050211">
    <property type="entry name" value="FOX_domain-containing"/>
</dbReference>
<evidence type="ECO:0000256" key="4">
    <source>
        <dbReference type="ARBA" id="ARBA00023163"/>
    </source>
</evidence>
<evidence type="ECO:0000256" key="6">
    <source>
        <dbReference type="PROSITE-ProRule" id="PRU00089"/>
    </source>
</evidence>
<evidence type="ECO:0000256" key="7">
    <source>
        <dbReference type="SAM" id="MobiDB-lite"/>
    </source>
</evidence>
<keyword evidence="4" id="KW-0804">Transcription</keyword>
<feature type="DNA-binding region" description="Fork-head" evidence="6">
    <location>
        <begin position="85"/>
        <end position="179"/>
    </location>
</feature>
<keyword evidence="2" id="KW-0805">Transcription regulation</keyword>
<keyword evidence="10" id="KW-1185">Reference proteome</keyword>
<dbReference type="Pfam" id="PF00250">
    <property type="entry name" value="Forkhead"/>
    <property type="match status" value="1"/>
</dbReference>
<dbReference type="Gene3D" id="1.10.10.10">
    <property type="entry name" value="Winged helix-like DNA-binding domain superfamily/Winged helix DNA-binding domain"/>
    <property type="match status" value="1"/>
</dbReference>
<dbReference type="GO" id="GO:0000981">
    <property type="term" value="F:DNA-binding transcription factor activity, RNA polymerase II-specific"/>
    <property type="evidence" value="ECO:0007669"/>
    <property type="project" value="TreeGrafter"/>
</dbReference>
<feature type="compositionally biased region" description="Basic and acidic residues" evidence="7">
    <location>
        <begin position="62"/>
        <end position="79"/>
    </location>
</feature>
<evidence type="ECO:0000256" key="3">
    <source>
        <dbReference type="ARBA" id="ARBA00023125"/>
    </source>
</evidence>
<protein>
    <recommendedName>
        <fullName evidence="8">Fork-head domain-containing protein</fullName>
    </recommendedName>
</protein>
<keyword evidence="5 6" id="KW-0539">Nucleus</keyword>
<dbReference type="PANTHER" id="PTHR11829:SF402">
    <property type="entry name" value="FORK HEAD DOMAIN-CONTAINING PROTEIN FD3-RELATED"/>
    <property type="match status" value="1"/>
</dbReference>
<dbReference type="PANTHER" id="PTHR11829">
    <property type="entry name" value="FORKHEAD BOX PROTEIN"/>
    <property type="match status" value="1"/>
</dbReference>
<dbReference type="SUPFAM" id="SSF46785">
    <property type="entry name" value="Winged helix' DNA-binding domain"/>
    <property type="match status" value="1"/>
</dbReference>
<evidence type="ECO:0000256" key="1">
    <source>
        <dbReference type="ARBA" id="ARBA00004123"/>
    </source>
</evidence>
<dbReference type="OrthoDB" id="5402974at2759"/>
<proteinExistence type="predicted"/>
<dbReference type="GO" id="GO:0030154">
    <property type="term" value="P:cell differentiation"/>
    <property type="evidence" value="ECO:0007669"/>
    <property type="project" value="TreeGrafter"/>
</dbReference>
<dbReference type="InterPro" id="IPR030456">
    <property type="entry name" value="TF_fork_head_CS_2"/>
</dbReference>
<sequence length="359" mass="41808">MDQAILKESTTNDSNESNSDGKPEIMKLIDNYENPEYKDYATLNMDINSNETKNIDYVSDTVKSDSTENEKPEKQEKSSSPKNIKPPYSYIALITMAVLHSHDRKATLSGICDFIISKFPYYRDKFPAWQNSIRHNLSLNDCFLKIPREPGNPGKGNYWTLDPNSEDMFNNGSFLRRRKRFKRVNSNFNPYAYQNVIVKINNQQMMTLPYNNYNNLQKMKLSMQQINDYYMQQYLNVNISHQQMYLKSEYPKLHRMNCHSNPYNNTMNSISTLYNNNFQNIIKANNNNNNCNIQQNINYNLQLEKPQPISPEPINITCNHSIESHLNSNVNVNAYSHKTSSSLKKKKSSSFSIDCILNM</sequence>
<dbReference type="GO" id="GO:0000978">
    <property type="term" value="F:RNA polymerase II cis-regulatory region sequence-specific DNA binding"/>
    <property type="evidence" value="ECO:0007669"/>
    <property type="project" value="TreeGrafter"/>
</dbReference>
<dbReference type="InterPro" id="IPR036390">
    <property type="entry name" value="WH_DNA-bd_sf"/>
</dbReference>
<name>A0A177AX09_9BILA</name>
<comment type="subcellular location">
    <subcellularLocation>
        <location evidence="1 6">Nucleus</location>
    </subcellularLocation>
</comment>
<feature type="region of interest" description="Disordered" evidence="7">
    <location>
        <begin position="61"/>
        <end position="83"/>
    </location>
</feature>
<dbReference type="GO" id="GO:0009653">
    <property type="term" value="P:anatomical structure morphogenesis"/>
    <property type="evidence" value="ECO:0007669"/>
    <property type="project" value="TreeGrafter"/>
</dbReference>
<dbReference type="InterPro" id="IPR036388">
    <property type="entry name" value="WH-like_DNA-bd_sf"/>
</dbReference>